<keyword evidence="2" id="KW-1185">Reference proteome</keyword>
<sequence length="71" mass="8075">MCQISSPQRMPTICCTSMSSSLLANHYELIRIVLSSTQLTHSLLRLQENHTRDFHFTVVSFCRLGHSDHTG</sequence>
<gene>
    <name evidence="1" type="ORF">CMV_014777</name>
</gene>
<comment type="caution">
    <text evidence="1">The sequence shown here is derived from an EMBL/GenBank/DDBJ whole genome shotgun (WGS) entry which is preliminary data.</text>
</comment>
<reference evidence="1" key="1">
    <citation type="submission" date="2020-03" db="EMBL/GenBank/DDBJ databases">
        <title>Castanea mollissima Vanexum genome sequencing.</title>
        <authorList>
            <person name="Staton M."/>
        </authorList>
    </citation>
    <scope>NUCLEOTIDE SEQUENCE</scope>
    <source>
        <tissue evidence="1">Leaf</tissue>
    </source>
</reference>
<dbReference type="AlphaFoldDB" id="A0A8J4RB54"/>
<protein>
    <submittedName>
        <fullName evidence="1">Uncharacterized protein</fullName>
    </submittedName>
</protein>
<dbReference type="Proteomes" id="UP000737018">
    <property type="component" value="Unassembled WGS sequence"/>
</dbReference>
<proteinExistence type="predicted"/>
<evidence type="ECO:0000313" key="1">
    <source>
        <dbReference type="EMBL" id="KAF3960527.1"/>
    </source>
</evidence>
<dbReference type="EMBL" id="JRKL02002086">
    <property type="protein sequence ID" value="KAF3960527.1"/>
    <property type="molecule type" value="Genomic_DNA"/>
</dbReference>
<evidence type="ECO:0000313" key="2">
    <source>
        <dbReference type="Proteomes" id="UP000737018"/>
    </source>
</evidence>
<name>A0A8J4RB54_9ROSI</name>
<organism evidence="1 2">
    <name type="scientific">Castanea mollissima</name>
    <name type="common">Chinese chestnut</name>
    <dbReference type="NCBI Taxonomy" id="60419"/>
    <lineage>
        <taxon>Eukaryota</taxon>
        <taxon>Viridiplantae</taxon>
        <taxon>Streptophyta</taxon>
        <taxon>Embryophyta</taxon>
        <taxon>Tracheophyta</taxon>
        <taxon>Spermatophyta</taxon>
        <taxon>Magnoliopsida</taxon>
        <taxon>eudicotyledons</taxon>
        <taxon>Gunneridae</taxon>
        <taxon>Pentapetalae</taxon>
        <taxon>rosids</taxon>
        <taxon>fabids</taxon>
        <taxon>Fagales</taxon>
        <taxon>Fagaceae</taxon>
        <taxon>Castanea</taxon>
    </lineage>
</organism>
<accession>A0A8J4RB54</accession>